<keyword evidence="1" id="KW-1133">Transmembrane helix</keyword>
<proteinExistence type="predicted"/>
<keyword evidence="1" id="KW-0812">Transmembrane</keyword>
<comment type="caution">
    <text evidence="2">The sequence shown here is derived from an EMBL/GenBank/DDBJ whole genome shotgun (WGS) entry which is preliminary data.</text>
</comment>
<protein>
    <recommendedName>
        <fullName evidence="4">YcxB-like protein domain-containing protein</fullName>
    </recommendedName>
</protein>
<gene>
    <name evidence="2" type="ORF">HGP29_07575</name>
</gene>
<keyword evidence="1" id="KW-0472">Membrane</keyword>
<sequence length="180" mass="20795">MTIKTKKYQLEANTYVKLGLMGVMKELWWFWLIPGAIAIAGAAWEPGRWWLIGGAIFLSVLYVLFWWAQFMGATQMEQSKVFFEKLSYEIDSRFIMMKKNAKEGMPLKWEMVKSVKVEKDAFVLILGNDNIEASKIQKFFASKLGMPLYLPFSIFNNGQEKFMMKLLERKGFVAATSTEA</sequence>
<dbReference type="EMBL" id="JABAIL010000002">
    <property type="protein sequence ID" value="NLR91062.1"/>
    <property type="molecule type" value="Genomic_DNA"/>
</dbReference>
<dbReference type="Proteomes" id="UP000585050">
    <property type="component" value="Unassembled WGS sequence"/>
</dbReference>
<keyword evidence="3" id="KW-1185">Reference proteome</keyword>
<dbReference type="AlphaFoldDB" id="A0A7X8SJ30"/>
<feature type="transmembrane region" description="Helical" evidence="1">
    <location>
        <begin position="27"/>
        <end position="44"/>
    </location>
</feature>
<reference evidence="2 3" key="1">
    <citation type="submission" date="2020-04" db="EMBL/GenBank/DDBJ databases">
        <title>Flammeovirga sp. SR4, a novel species isolated from seawater.</title>
        <authorList>
            <person name="Wang X."/>
        </authorList>
    </citation>
    <scope>NUCLEOTIDE SEQUENCE [LARGE SCALE GENOMIC DNA]</scope>
    <source>
        <strain evidence="2 3">SR4</strain>
    </source>
</reference>
<accession>A0A7X8SJ30</accession>
<organism evidence="2 3">
    <name type="scientific">Flammeovirga agarivorans</name>
    <dbReference type="NCBI Taxonomy" id="2726742"/>
    <lineage>
        <taxon>Bacteria</taxon>
        <taxon>Pseudomonadati</taxon>
        <taxon>Bacteroidota</taxon>
        <taxon>Cytophagia</taxon>
        <taxon>Cytophagales</taxon>
        <taxon>Flammeovirgaceae</taxon>
        <taxon>Flammeovirga</taxon>
    </lineage>
</organism>
<evidence type="ECO:0000313" key="3">
    <source>
        <dbReference type="Proteomes" id="UP000585050"/>
    </source>
</evidence>
<dbReference type="RefSeq" id="WP_168881766.1">
    <property type="nucleotide sequence ID" value="NZ_JABAIL010000002.1"/>
</dbReference>
<evidence type="ECO:0000313" key="2">
    <source>
        <dbReference type="EMBL" id="NLR91062.1"/>
    </source>
</evidence>
<evidence type="ECO:0008006" key="4">
    <source>
        <dbReference type="Google" id="ProtNLM"/>
    </source>
</evidence>
<name>A0A7X8SJ30_9BACT</name>
<evidence type="ECO:0000256" key="1">
    <source>
        <dbReference type="SAM" id="Phobius"/>
    </source>
</evidence>
<feature type="transmembrane region" description="Helical" evidence="1">
    <location>
        <begin position="50"/>
        <end position="68"/>
    </location>
</feature>